<evidence type="ECO:0000313" key="4">
    <source>
        <dbReference type="Proteomes" id="UP000298681"/>
    </source>
</evidence>
<dbReference type="AlphaFoldDB" id="A0A4Z1RHL9"/>
<gene>
    <name evidence="3" type="ORF">E4582_05055</name>
</gene>
<comment type="caution">
    <text evidence="3">The sequence shown here is derived from an EMBL/GenBank/DDBJ whole genome shotgun (WGS) entry which is preliminary data.</text>
</comment>
<name>A0A4Z1RHL9_9GAMM</name>
<evidence type="ECO:0000256" key="2">
    <source>
        <dbReference type="SAM" id="Phobius"/>
    </source>
</evidence>
<feature type="transmembrane region" description="Helical" evidence="2">
    <location>
        <begin position="94"/>
        <end position="119"/>
    </location>
</feature>
<proteinExistence type="predicted"/>
<keyword evidence="2" id="KW-0472">Membrane</keyword>
<sequence length="210" mass="21766">MPISTHGPAVRMPPRGRDPGAASRRDDGAGRLAPDGQLFANRAGRAQGTHGHRAESRMNPWVLGGAALAVLIGAVLPLQALVNARLGQETSGALFASFVSFLVGTIVLAVALVAARVRWPTMSVMSDMPGWIWMGGLIGAIYVLSATVLVPRIGAASLICLIVLGQLVGSLLMDHYGVLSDVRPIDAMRVVGAVLVAVGAVLVVRPWAAA</sequence>
<keyword evidence="2" id="KW-1133">Transmembrane helix</keyword>
<feature type="compositionally biased region" description="Basic and acidic residues" evidence="1">
    <location>
        <begin position="15"/>
        <end position="29"/>
    </location>
</feature>
<dbReference type="Proteomes" id="UP000298681">
    <property type="component" value="Unassembled WGS sequence"/>
</dbReference>
<accession>A0A4Z1RHL9</accession>
<protein>
    <submittedName>
        <fullName evidence="3">DMT family transporter</fullName>
    </submittedName>
</protein>
<feature type="transmembrane region" description="Helical" evidence="2">
    <location>
        <begin position="156"/>
        <end position="178"/>
    </location>
</feature>
<evidence type="ECO:0000256" key="1">
    <source>
        <dbReference type="SAM" id="MobiDB-lite"/>
    </source>
</evidence>
<dbReference type="InterPro" id="IPR006750">
    <property type="entry name" value="YdcZ"/>
</dbReference>
<dbReference type="PANTHER" id="PTHR34821:SF2">
    <property type="entry name" value="INNER MEMBRANE PROTEIN YDCZ"/>
    <property type="match status" value="1"/>
</dbReference>
<feature type="transmembrane region" description="Helical" evidence="2">
    <location>
        <begin position="131"/>
        <end position="150"/>
    </location>
</feature>
<keyword evidence="4" id="KW-1185">Reference proteome</keyword>
<dbReference type="PANTHER" id="PTHR34821">
    <property type="entry name" value="INNER MEMBRANE PROTEIN YDCZ"/>
    <property type="match status" value="1"/>
</dbReference>
<feature type="transmembrane region" description="Helical" evidence="2">
    <location>
        <begin position="61"/>
        <end position="82"/>
    </location>
</feature>
<dbReference type="EMBL" id="SPUH01000001">
    <property type="protein sequence ID" value="TKS54197.1"/>
    <property type="molecule type" value="Genomic_DNA"/>
</dbReference>
<dbReference type="GO" id="GO:0005886">
    <property type="term" value="C:plasma membrane"/>
    <property type="evidence" value="ECO:0007669"/>
    <property type="project" value="TreeGrafter"/>
</dbReference>
<feature type="region of interest" description="Disordered" evidence="1">
    <location>
        <begin position="1"/>
        <end position="35"/>
    </location>
</feature>
<organism evidence="3 4">
    <name type="scientific">Luteimonas yindakuii</name>
    <dbReference type="NCBI Taxonomy" id="2565782"/>
    <lineage>
        <taxon>Bacteria</taxon>
        <taxon>Pseudomonadati</taxon>
        <taxon>Pseudomonadota</taxon>
        <taxon>Gammaproteobacteria</taxon>
        <taxon>Lysobacterales</taxon>
        <taxon>Lysobacteraceae</taxon>
        <taxon>Luteimonas</taxon>
    </lineage>
</organism>
<feature type="transmembrane region" description="Helical" evidence="2">
    <location>
        <begin position="190"/>
        <end position="208"/>
    </location>
</feature>
<dbReference type="Pfam" id="PF04657">
    <property type="entry name" value="DMT_YdcZ"/>
    <property type="match status" value="1"/>
</dbReference>
<evidence type="ECO:0000313" key="3">
    <source>
        <dbReference type="EMBL" id="TKS54197.1"/>
    </source>
</evidence>
<reference evidence="3 4" key="1">
    <citation type="submission" date="2019-01" db="EMBL/GenBank/DDBJ databases">
        <authorList>
            <person name="Zhang S."/>
        </authorList>
    </citation>
    <scope>NUCLEOTIDE SEQUENCE [LARGE SCALE GENOMIC DNA]</scope>
    <source>
        <strain evidence="3 4">1626</strain>
    </source>
</reference>
<keyword evidence="2" id="KW-0812">Transmembrane</keyword>